<name>A0AAP4EWY5_9FIRM</name>
<evidence type="ECO:0000256" key="5">
    <source>
        <dbReference type="ARBA" id="ARBA00023098"/>
    </source>
</evidence>
<dbReference type="InterPro" id="IPR002123">
    <property type="entry name" value="Plipid/glycerol_acylTrfase"/>
</dbReference>
<dbReference type="RefSeq" id="WP_283230494.1">
    <property type="nucleotide sequence ID" value="NZ_JASGBQ010000006.1"/>
</dbReference>
<keyword evidence="10" id="KW-1185">Reference proteome</keyword>
<dbReference type="Pfam" id="PF01553">
    <property type="entry name" value="Acyltransferase"/>
    <property type="match status" value="1"/>
</dbReference>
<sequence length="247" mass="28172">MIRLILIGLFLFLYLIVFSPALLVEWIIGKINPTARSKSSLWLVQHAFGLILFLAGTKIEVRGREHIPEDKPVLYVGNHRSYFDIVIGYRLIKGECGFVAKKEMEKILFLRRWMKNLHCLFLDRSNIKEGLKTILTGIDYVKNGISIWIFPEGTRNKGKGMLDFKEGSMKIAEKTGCPIIPVAFTGTAEIFESHIPWVKRSHVTVTFGEPIDIKALDKEQKKFLGSYTRQKILDMLPEDMKGSGETV</sequence>
<reference evidence="9 10" key="1">
    <citation type="submission" date="2023-05" db="EMBL/GenBank/DDBJ databases">
        <title>[ruminococcus] sp. nov., isolated from a pig farm feces dump.</title>
        <authorList>
            <person name="Chang Y.-H."/>
        </authorList>
    </citation>
    <scope>NUCLEOTIDE SEQUENCE [LARGE SCALE GENOMIC DNA]</scope>
    <source>
        <strain evidence="9 10">YH-rum2234</strain>
    </source>
</reference>
<dbReference type="GO" id="GO:0006654">
    <property type="term" value="P:phosphatidic acid biosynthetic process"/>
    <property type="evidence" value="ECO:0007669"/>
    <property type="project" value="TreeGrafter"/>
</dbReference>
<keyword evidence="5 7" id="KW-0443">Lipid metabolism</keyword>
<dbReference type="GO" id="GO:0003841">
    <property type="term" value="F:1-acylglycerol-3-phosphate O-acyltransferase activity"/>
    <property type="evidence" value="ECO:0007669"/>
    <property type="project" value="UniProtKB-UniRule"/>
</dbReference>
<comment type="similarity">
    <text evidence="2 7">Belongs to the 1-acyl-sn-glycerol-3-phosphate acyltransferase family.</text>
</comment>
<comment type="catalytic activity">
    <reaction evidence="7">
        <text>a 1-acyl-sn-glycero-3-phosphate + an acyl-CoA = a 1,2-diacyl-sn-glycero-3-phosphate + CoA</text>
        <dbReference type="Rhea" id="RHEA:19709"/>
        <dbReference type="ChEBI" id="CHEBI:57287"/>
        <dbReference type="ChEBI" id="CHEBI:57970"/>
        <dbReference type="ChEBI" id="CHEBI:58342"/>
        <dbReference type="ChEBI" id="CHEBI:58608"/>
        <dbReference type="EC" id="2.3.1.51"/>
    </reaction>
</comment>
<evidence type="ECO:0000256" key="1">
    <source>
        <dbReference type="ARBA" id="ARBA00005189"/>
    </source>
</evidence>
<keyword evidence="6 7" id="KW-0012">Acyltransferase</keyword>
<dbReference type="SUPFAM" id="SSF69593">
    <property type="entry name" value="Glycerol-3-phosphate (1)-acyltransferase"/>
    <property type="match status" value="1"/>
</dbReference>
<dbReference type="PANTHER" id="PTHR10434">
    <property type="entry name" value="1-ACYL-SN-GLYCEROL-3-PHOSPHATE ACYLTRANSFERASE"/>
    <property type="match status" value="1"/>
</dbReference>
<dbReference type="GO" id="GO:0016020">
    <property type="term" value="C:membrane"/>
    <property type="evidence" value="ECO:0007669"/>
    <property type="project" value="InterPro"/>
</dbReference>
<keyword evidence="4 7" id="KW-0808">Transferase</keyword>
<feature type="domain" description="Phospholipid/glycerol acyltransferase" evidence="8">
    <location>
        <begin position="73"/>
        <end position="187"/>
    </location>
</feature>
<keyword evidence="7" id="KW-0594">Phospholipid biosynthesis</keyword>
<proteinExistence type="inferred from homology"/>
<dbReference type="InterPro" id="IPR004552">
    <property type="entry name" value="AGP_acyltrans"/>
</dbReference>
<evidence type="ECO:0000256" key="7">
    <source>
        <dbReference type="RuleBase" id="RU361267"/>
    </source>
</evidence>
<evidence type="ECO:0000313" key="10">
    <source>
        <dbReference type="Proteomes" id="UP001300383"/>
    </source>
</evidence>
<evidence type="ECO:0000256" key="6">
    <source>
        <dbReference type="ARBA" id="ARBA00023315"/>
    </source>
</evidence>
<dbReference type="CDD" id="cd07989">
    <property type="entry name" value="LPLAT_AGPAT-like"/>
    <property type="match status" value="1"/>
</dbReference>
<keyword evidence="7" id="KW-1208">Phospholipid metabolism</keyword>
<evidence type="ECO:0000256" key="4">
    <source>
        <dbReference type="ARBA" id="ARBA00022679"/>
    </source>
</evidence>
<evidence type="ECO:0000256" key="2">
    <source>
        <dbReference type="ARBA" id="ARBA00008655"/>
    </source>
</evidence>
<dbReference type="Proteomes" id="UP001300383">
    <property type="component" value="Unassembled WGS sequence"/>
</dbReference>
<evidence type="ECO:0000256" key="3">
    <source>
        <dbReference type="ARBA" id="ARBA00022516"/>
    </source>
</evidence>
<dbReference type="EMBL" id="JASGBQ010000006">
    <property type="protein sequence ID" value="MDI9241989.1"/>
    <property type="molecule type" value="Genomic_DNA"/>
</dbReference>
<gene>
    <name evidence="9" type="ORF">QJ036_05775</name>
</gene>
<dbReference type="SMART" id="SM00563">
    <property type="entry name" value="PlsC"/>
    <property type="match status" value="1"/>
</dbReference>
<comment type="pathway">
    <text evidence="1">Lipid metabolism.</text>
</comment>
<dbReference type="EC" id="2.3.1.51" evidence="7"/>
<dbReference type="PANTHER" id="PTHR10434:SF64">
    <property type="entry name" value="1-ACYL-SN-GLYCEROL-3-PHOSPHATE ACYLTRANSFERASE-RELATED"/>
    <property type="match status" value="1"/>
</dbReference>
<evidence type="ECO:0000259" key="8">
    <source>
        <dbReference type="SMART" id="SM00563"/>
    </source>
</evidence>
<comment type="domain">
    <text evidence="7">The HXXXXD motif is essential for acyltransferase activity and may constitute the binding site for the phosphate moiety of the glycerol-3-phosphate.</text>
</comment>
<accession>A0AAP4EWY5</accession>
<dbReference type="AlphaFoldDB" id="A0AAP4EWY5"/>
<evidence type="ECO:0000313" key="9">
    <source>
        <dbReference type="EMBL" id="MDI9241989.1"/>
    </source>
</evidence>
<comment type="caution">
    <text evidence="9">The sequence shown here is derived from an EMBL/GenBank/DDBJ whole genome shotgun (WGS) entry which is preliminary data.</text>
</comment>
<organism evidence="9 10">
    <name type="scientific">Fusibacillus kribbianus</name>
    <dbReference type="NCBI Taxonomy" id="3044208"/>
    <lineage>
        <taxon>Bacteria</taxon>
        <taxon>Bacillati</taxon>
        <taxon>Bacillota</taxon>
        <taxon>Clostridia</taxon>
        <taxon>Lachnospirales</taxon>
        <taxon>Lachnospiraceae</taxon>
        <taxon>Fusibacillus</taxon>
    </lineage>
</organism>
<keyword evidence="3 7" id="KW-0444">Lipid biosynthesis</keyword>
<protein>
    <recommendedName>
        <fullName evidence="7">1-acyl-sn-glycerol-3-phosphate acyltransferase</fullName>
        <ecNumber evidence="7">2.3.1.51</ecNumber>
    </recommendedName>
</protein>
<dbReference type="NCBIfam" id="TIGR00530">
    <property type="entry name" value="AGP_acyltrn"/>
    <property type="match status" value="1"/>
</dbReference>